<comment type="cofactor">
    <cofactor evidence="1">
        <name>Cu(2+)</name>
        <dbReference type="ChEBI" id="CHEBI:29036"/>
    </cofactor>
</comment>
<dbReference type="GO" id="GO:0005507">
    <property type="term" value="F:copper ion binding"/>
    <property type="evidence" value="ECO:0007669"/>
    <property type="project" value="InterPro"/>
</dbReference>
<keyword evidence="7" id="KW-1015">Disulfide bond</keyword>
<evidence type="ECO:0000256" key="8">
    <source>
        <dbReference type="ARBA" id="ARBA00023180"/>
    </source>
</evidence>
<keyword evidence="10" id="KW-1185">Reference proteome</keyword>
<proteinExistence type="predicted"/>
<dbReference type="InterPro" id="IPR036939">
    <property type="entry name" value="Cu2_ascorb_mOase_N_sf"/>
</dbReference>
<accession>A0A915E6I2</accession>
<dbReference type="PANTHER" id="PTHR10680">
    <property type="entry name" value="PEPTIDYL-GLYCINE ALPHA-AMIDATING MONOOXYGENASE"/>
    <property type="match status" value="1"/>
</dbReference>
<dbReference type="GO" id="GO:0005576">
    <property type="term" value="C:extracellular region"/>
    <property type="evidence" value="ECO:0007669"/>
    <property type="project" value="TreeGrafter"/>
</dbReference>
<dbReference type="InterPro" id="IPR011042">
    <property type="entry name" value="6-blade_b-propeller_TolB-like"/>
</dbReference>
<sequence>MSQSALRLNQATLSNSSHSPVLTECITCCYGCDQPAYNGDFWRGGATCGGSTHILFSIGNEGDPVQYLVLQIHYAKPFEGNVRDFSGVTLHLSDNRPKYVAAVYLFVSGQPIPPRQAASLNNMSCSYNSETELHPFAFRTHTHAMGRVRNPQWPQLFQSSPIKVVIKKGDFMAATCRFDSSDKDVSTPMGSMGVDEMCNFYMMFYRDVNAADPFPYGAGCGMNEKPELVAKEYPMEGSTLLPAHPEWEHMAHQSGKPFGVVEKEKISSIGDEKLGQITAITITHRRWHHQVIKWQIQNDELTPVWELGTKFQPDQTATISANQLEWLFSRADGTVYVADGYCNTDHEVLQRRAVLAGVGSCLSTPEGRCSKFGSRLLLLPTIFRWMRRNSKVYVADRENGRVQVFSDKEIQCLKYAIQNCLNQFTRLIFVMNMAYSSYLAPSTKSMLYVVPLNSTKIQFSFRPKSDQFRRPHIIRAKGNTVYVGEIDEAGGILWSLDIQAEKTQRS</sequence>
<evidence type="ECO:0000256" key="2">
    <source>
        <dbReference type="ARBA" id="ARBA00022723"/>
    </source>
</evidence>
<evidence type="ECO:0000256" key="5">
    <source>
        <dbReference type="ARBA" id="ARBA00023008"/>
    </source>
</evidence>
<evidence type="ECO:0000256" key="4">
    <source>
        <dbReference type="ARBA" id="ARBA00023002"/>
    </source>
</evidence>
<keyword evidence="6" id="KW-0503">Monooxygenase</keyword>
<dbReference type="Pfam" id="PF03712">
    <property type="entry name" value="Cu2_monoox_C"/>
    <property type="match status" value="1"/>
</dbReference>
<keyword evidence="5" id="KW-0186">Copper</keyword>
<dbReference type="InterPro" id="IPR024548">
    <property type="entry name" value="Cu2_monoox_C"/>
</dbReference>
<dbReference type="InterPro" id="IPR014783">
    <property type="entry name" value="Cu2_ascorb_mOase_CS-2"/>
</dbReference>
<dbReference type="Proteomes" id="UP000887574">
    <property type="component" value="Unplaced"/>
</dbReference>
<dbReference type="Gene3D" id="2.120.10.30">
    <property type="entry name" value="TolB, C-terminal domain"/>
    <property type="match status" value="1"/>
</dbReference>
<dbReference type="GO" id="GO:0016715">
    <property type="term" value="F:oxidoreductase activity, acting on paired donors, with incorporation or reduction of molecular oxygen, reduced ascorbate as one donor, and incorporation of one atom of oxygen"/>
    <property type="evidence" value="ECO:0007669"/>
    <property type="project" value="InterPro"/>
</dbReference>
<dbReference type="InterPro" id="IPR014784">
    <property type="entry name" value="Cu2_ascorb_mOase-like_C"/>
</dbReference>
<dbReference type="Gene3D" id="2.60.120.230">
    <property type="match status" value="2"/>
</dbReference>
<evidence type="ECO:0000256" key="1">
    <source>
        <dbReference type="ARBA" id="ARBA00001973"/>
    </source>
</evidence>
<keyword evidence="2" id="KW-0479">Metal-binding</keyword>
<keyword evidence="3" id="KW-0732">Signal</keyword>
<evidence type="ECO:0000313" key="11">
    <source>
        <dbReference type="WBParaSite" id="jg26719"/>
    </source>
</evidence>
<keyword evidence="4" id="KW-0560">Oxidoreductase</keyword>
<dbReference type="PROSITE" id="PS00085">
    <property type="entry name" value="CU2_MONOOXYGENASE_2"/>
    <property type="match status" value="1"/>
</dbReference>
<protein>
    <submittedName>
        <fullName evidence="11">Copper type II ascorbate-dependent monooxygenase C-terminal domain-containing protein</fullName>
    </submittedName>
</protein>
<evidence type="ECO:0000313" key="10">
    <source>
        <dbReference type="Proteomes" id="UP000887574"/>
    </source>
</evidence>
<organism evidence="10 11">
    <name type="scientific">Ditylenchus dipsaci</name>
    <dbReference type="NCBI Taxonomy" id="166011"/>
    <lineage>
        <taxon>Eukaryota</taxon>
        <taxon>Metazoa</taxon>
        <taxon>Ecdysozoa</taxon>
        <taxon>Nematoda</taxon>
        <taxon>Chromadorea</taxon>
        <taxon>Rhabditida</taxon>
        <taxon>Tylenchina</taxon>
        <taxon>Tylenchomorpha</taxon>
        <taxon>Sphaerularioidea</taxon>
        <taxon>Anguinidae</taxon>
        <taxon>Anguininae</taxon>
        <taxon>Ditylenchus</taxon>
    </lineage>
</organism>
<evidence type="ECO:0000256" key="7">
    <source>
        <dbReference type="ARBA" id="ARBA00023157"/>
    </source>
</evidence>
<dbReference type="Gene3D" id="2.60.120.310">
    <property type="entry name" value="Copper type II, ascorbate-dependent monooxygenase, N-terminal domain"/>
    <property type="match status" value="1"/>
</dbReference>
<dbReference type="AlphaFoldDB" id="A0A915E6I2"/>
<evidence type="ECO:0000259" key="9">
    <source>
        <dbReference type="Pfam" id="PF03712"/>
    </source>
</evidence>
<dbReference type="InterPro" id="IPR008977">
    <property type="entry name" value="PHM/PNGase_F_dom_sf"/>
</dbReference>
<evidence type="ECO:0000256" key="6">
    <source>
        <dbReference type="ARBA" id="ARBA00023033"/>
    </source>
</evidence>
<dbReference type="SUPFAM" id="SSF49742">
    <property type="entry name" value="PHM/PNGase F"/>
    <property type="match status" value="2"/>
</dbReference>
<dbReference type="PANTHER" id="PTHR10680:SF14">
    <property type="entry name" value="PEPTIDYL-GLYCINE ALPHA-AMIDATING MONOOXYGENASE"/>
    <property type="match status" value="1"/>
</dbReference>
<dbReference type="WBParaSite" id="jg26719">
    <property type="protein sequence ID" value="jg26719"/>
    <property type="gene ID" value="jg26719"/>
</dbReference>
<reference evidence="11" key="1">
    <citation type="submission" date="2022-11" db="UniProtKB">
        <authorList>
            <consortium name="WormBaseParasite"/>
        </authorList>
    </citation>
    <scope>IDENTIFICATION</scope>
</reference>
<keyword evidence="8" id="KW-0325">Glycoprotein</keyword>
<evidence type="ECO:0000256" key="3">
    <source>
        <dbReference type="ARBA" id="ARBA00022729"/>
    </source>
</evidence>
<name>A0A915E6I2_9BILA</name>
<feature type="domain" description="Copper type II ascorbate-dependent monooxygenase C-terminal" evidence="9">
    <location>
        <begin position="101"/>
        <end position="209"/>
    </location>
</feature>